<dbReference type="Proteomes" id="UP000315343">
    <property type="component" value="Unassembled WGS sequence"/>
</dbReference>
<feature type="transmembrane region" description="Helical" evidence="6">
    <location>
        <begin position="305"/>
        <end position="325"/>
    </location>
</feature>
<keyword evidence="5 6" id="KW-0472">Membrane</keyword>
<evidence type="ECO:0000256" key="4">
    <source>
        <dbReference type="ARBA" id="ARBA00022989"/>
    </source>
</evidence>
<proteinExistence type="predicted"/>
<keyword evidence="4 6" id="KW-1133">Transmembrane helix</keyword>
<keyword evidence="2" id="KW-1003">Cell membrane</keyword>
<evidence type="ECO:0000256" key="3">
    <source>
        <dbReference type="ARBA" id="ARBA00022692"/>
    </source>
</evidence>
<organism evidence="7 8">
    <name type="scientific">Sedimentibacter saalensis</name>
    <dbReference type="NCBI Taxonomy" id="130788"/>
    <lineage>
        <taxon>Bacteria</taxon>
        <taxon>Bacillati</taxon>
        <taxon>Bacillota</taxon>
        <taxon>Tissierellia</taxon>
        <taxon>Sedimentibacter</taxon>
    </lineage>
</organism>
<feature type="transmembrane region" description="Helical" evidence="6">
    <location>
        <begin position="203"/>
        <end position="221"/>
    </location>
</feature>
<reference evidence="7 8" key="1">
    <citation type="submission" date="2019-07" db="EMBL/GenBank/DDBJ databases">
        <title>Genomic Encyclopedia of Type Strains, Phase I: the one thousand microbial genomes (KMG-I) project.</title>
        <authorList>
            <person name="Kyrpides N."/>
        </authorList>
    </citation>
    <scope>NUCLEOTIDE SEQUENCE [LARGE SCALE GENOMIC DNA]</scope>
    <source>
        <strain evidence="7 8">DSM 13558</strain>
    </source>
</reference>
<keyword evidence="7" id="KW-0762">Sugar transport</keyword>
<evidence type="ECO:0000313" key="8">
    <source>
        <dbReference type="Proteomes" id="UP000315343"/>
    </source>
</evidence>
<protein>
    <submittedName>
        <fullName evidence="7">Simple sugar transport system permease protein</fullName>
    </submittedName>
</protein>
<dbReference type="OrthoDB" id="45037at2"/>
<feature type="transmembrane region" description="Helical" evidence="6">
    <location>
        <begin position="12"/>
        <end position="38"/>
    </location>
</feature>
<dbReference type="EMBL" id="VLKH01000002">
    <property type="protein sequence ID" value="TWH82480.1"/>
    <property type="molecule type" value="Genomic_DNA"/>
</dbReference>
<dbReference type="PANTHER" id="PTHR47089">
    <property type="entry name" value="ABC TRANSPORTER, PERMEASE PROTEIN"/>
    <property type="match status" value="1"/>
</dbReference>
<keyword evidence="3 6" id="KW-0812">Transmembrane</keyword>
<evidence type="ECO:0000256" key="5">
    <source>
        <dbReference type="ARBA" id="ARBA00023136"/>
    </source>
</evidence>
<feature type="transmembrane region" description="Helical" evidence="6">
    <location>
        <begin position="66"/>
        <end position="84"/>
    </location>
</feature>
<gene>
    <name evidence="7" type="ORF">LY60_00780</name>
</gene>
<feature type="transmembrane region" description="Helical" evidence="6">
    <location>
        <begin position="120"/>
        <end position="141"/>
    </location>
</feature>
<feature type="transmembrane region" description="Helical" evidence="6">
    <location>
        <begin position="251"/>
        <end position="271"/>
    </location>
</feature>
<sequence length="367" mass="38813">MKAKAKLNFINSAWGVSFLSAVMAIAIGLLFGLVILLISNASEALSGFTAIIQGGFADGAKGIGDVLYNATPIIMTGLSVGFAFKTGLFNIGSSGQFTMGAFAAVYVGIKWTFLSGSSHWIVALLAACIAGALWGLLPGILKAVANVHEVISSIMMNYIGMYFVNMLIVSNIHDKIKNQSLPVLKSAIIPKANLDRIFGSQNINIGILIAVLMVVIIYFLINKTTFGYELKACGYSKDASKYAGINAKRNIILSMVIAGALSGLGGGLLYLAGSGKYLQVVDILAPQGFNGISVALLGMSNPIGILFAGLFIAHITVGGVNLQLYSFAPEVIDIIIAAIIYCGAFALLFKNIIFKFSKKKEKEDESI</sequence>
<evidence type="ECO:0000256" key="6">
    <source>
        <dbReference type="SAM" id="Phobius"/>
    </source>
</evidence>
<comment type="caution">
    <text evidence="7">The sequence shown here is derived from an EMBL/GenBank/DDBJ whole genome shotgun (WGS) entry which is preliminary data.</text>
</comment>
<name>A0A562JH31_9FIRM</name>
<dbReference type="GO" id="GO:0005886">
    <property type="term" value="C:plasma membrane"/>
    <property type="evidence" value="ECO:0007669"/>
    <property type="project" value="UniProtKB-SubCell"/>
</dbReference>
<evidence type="ECO:0000256" key="2">
    <source>
        <dbReference type="ARBA" id="ARBA00022475"/>
    </source>
</evidence>
<dbReference type="InterPro" id="IPR001851">
    <property type="entry name" value="ABC_transp_permease"/>
</dbReference>
<dbReference type="CDD" id="cd06580">
    <property type="entry name" value="TM_PBP1_transp_TpRbsC_like"/>
    <property type="match status" value="1"/>
</dbReference>
<dbReference type="PANTHER" id="PTHR47089:SF1">
    <property type="entry name" value="GUANOSINE ABC TRANSPORTER PERMEASE PROTEIN NUPP"/>
    <property type="match status" value="1"/>
</dbReference>
<dbReference type="AlphaFoldDB" id="A0A562JH31"/>
<comment type="subcellular location">
    <subcellularLocation>
        <location evidence="1">Cell membrane</location>
        <topology evidence="1">Multi-pass membrane protein</topology>
    </subcellularLocation>
</comment>
<keyword evidence="7" id="KW-0813">Transport</keyword>
<evidence type="ECO:0000256" key="1">
    <source>
        <dbReference type="ARBA" id="ARBA00004651"/>
    </source>
</evidence>
<accession>A0A562JH31</accession>
<dbReference type="GO" id="GO:0022857">
    <property type="term" value="F:transmembrane transporter activity"/>
    <property type="evidence" value="ECO:0007669"/>
    <property type="project" value="InterPro"/>
</dbReference>
<evidence type="ECO:0000313" key="7">
    <source>
        <dbReference type="EMBL" id="TWH82480.1"/>
    </source>
</evidence>
<feature type="transmembrane region" description="Helical" evidence="6">
    <location>
        <begin position="331"/>
        <end position="353"/>
    </location>
</feature>
<dbReference type="Pfam" id="PF02653">
    <property type="entry name" value="BPD_transp_2"/>
    <property type="match status" value="1"/>
</dbReference>
<keyword evidence="8" id="KW-1185">Reference proteome</keyword>
<feature type="transmembrane region" description="Helical" evidence="6">
    <location>
        <begin position="153"/>
        <end position="172"/>
    </location>
</feature>
<dbReference type="RefSeq" id="WP_145080221.1">
    <property type="nucleotide sequence ID" value="NZ_DAMBUX010000016.1"/>
</dbReference>